<dbReference type="AlphaFoldDB" id="A0A1H0LIZ0"/>
<dbReference type="Pfam" id="PF00149">
    <property type="entry name" value="Metallophos"/>
    <property type="match status" value="1"/>
</dbReference>
<dbReference type="Proteomes" id="UP000198597">
    <property type="component" value="Unassembled WGS sequence"/>
</dbReference>
<evidence type="ECO:0000313" key="3">
    <source>
        <dbReference type="Proteomes" id="UP000198597"/>
    </source>
</evidence>
<dbReference type="OrthoDB" id="9780884at2"/>
<dbReference type="InterPro" id="IPR051158">
    <property type="entry name" value="Metallophosphoesterase_sf"/>
</dbReference>
<organism evidence="2 3">
    <name type="scientific">Clostridium gasigenes</name>
    <dbReference type="NCBI Taxonomy" id="94869"/>
    <lineage>
        <taxon>Bacteria</taxon>
        <taxon>Bacillati</taxon>
        <taxon>Bacillota</taxon>
        <taxon>Clostridia</taxon>
        <taxon>Eubacteriales</taxon>
        <taxon>Clostridiaceae</taxon>
        <taxon>Clostridium</taxon>
    </lineage>
</organism>
<dbReference type="GO" id="GO:0016787">
    <property type="term" value="F:hydrolase activity"/>
    <property type="evidence" value="ECO:0007669"/>
    <property type="project" value="InterPro"/>
</dbReference>
<protein>
    <recommendedName>
        <fullName evidence="1">Calcineurin-like phosphoesterase domain-containing protein</fullName>
    </recommendedName>
</protein>
<dbReference type="SUPFAM" id="SSF56300">
    <property type="entry name" value="Metallo-dependent phosphatases"/>
    <property type="match status" value="1"/>
</dbReference>
<gene>
    <name evidence="2" type="ORF">SAMN04488529_101105</name>
</gene>
<dbReference type="InterPro" id="IPR004843">
    <property type="entry name" value="Calcineurin-like_PHP"/>
</dbReference>
<dbReference type="Gene3D" id="3.60.21.10">
    <property type="match status" value="1"/>
</dbReference>
<dbReference type="PANTHER" id="PTHR31302:SF0">
    <property type="entry name" value="TRANSMEMBRANE PROTEIN WITH METALLOPHOSPHOESTERASE DOMAIN"/>
    <property type="match status" value="1"/>
</dbReference>
<sequence length="329" mass="37486">MRYKIAILAAVTTFLNATIKYNIENNNSVTVVNQKIGIENLPKEFEGFTILQVTDLHSKSLGESQEGLTELINELKFDIIAITGDMQNRQDNDYEKFIALLKGINNKEEIFYTPGNHGPMVYKDEVSFNSFTKRNINNYKGKEVISNNSNRNKDNLSNNNDIGERELTEAGIKMKELGVKFLDNVYSIKKGKEILWVSELIYSDEFNELAKGKYNENDIKLALTHYPMNKRGYEGDIGKFLGRYDLVLAGHYHGGQWRIPYVGGIFIPDLNQSGWFPSKERISGLTKWGGFKQYVSRGIGAGGAVEILRFRFFNKPEINLIKLVKKTNL</sequence>
<accession>A0A1H0LIZ0</accession>
<reference evidence="2 3" key="1">
    <citation type="submission" date="2016-10" db="EMBL/GenBank/DDBJ databases">
        <authorList>
            <person name="de Groot N.N."/>
        </authorList>
    </citation>
    <scope>NUCLEOTIDE SEQUENCE [LARGE SCALE GENOMIC DNA]</scope>
    <source>
        <strain evidence="2 3">DSM 12272</strain>
    </source>
</reference>
<dbReference type="EMBL" id="FNJM01000001">
    <property type="protein sequence ID" value="SDO68159.1"/>
    <property type="molecule type" value="Genomic_DNA"/>
</dbReference>
<dbReference type="PANTHER" id="PTHR31302">
    <property type="entry name" value="TRANSMEMBRANE PROTEIN WITH METALLOPHOSPHOESTERASE DOMAIN-RELATED"/>
    <property type="match status" value="1"/>
</dbReference>
<proteinExistence type="predicted"/>
<evidence type="ECO:0000313" key="2">
    <source>
        <dbReference type="EMBL" id="SDO68159.1"/>
    </source>
</evidence>
<name>A0A1H0LIZ0_9CLOT</name>
<keyword evidence="3" id="KW-1185">Reference proteome</keyword>
<feature type="domain" description="Calcineurin-like phosphoesterase" evidence="1">
    <location>
        <begin position="49"/>
        <end position="254"/>
    </location>
</feature>
<evidence type="ECO:0000259" key="1">
    <source>
        <dbReference type="Pfam" id="PF00149"/>
    </source>
</evidence>
<dbReference type="STRING" id="94869.SAMN04488529_101105"/>
<dbReference type="InterPro" id="IPR029052">
    <property type="entry name" value="Metallo-depent_PP-like"/>
</dbReference>